<keyword evidence="3" id="KW-1185">Reference proteome</keyword>
<gene>
    <name evidence="2" type="ORF">FSP39_000049</name>
</gene>
<name>A0AA89BWJ2_PINIB</name>
<dbReference type="AlphaFoldDB" id="A0AA89BWJ2"/>
<dbReference type="EMBL" id="VSWD01000012">
    <property type="protein sequence ID" value="KAK3085215.1"/>
    <property type="molecule type" value="Genomic_DNA"/>
</dbReference>
<proteinExistence type="inferred from homology"/>
<evidence type="ECO:0000313" key="3">
    <source>
        <dbReference type="Proteomes" id="UP001186944"/>
    </source>
</evidence>
<dbReference type="PANTHER" id="PTHR15665:SF1">
    <property type="entry name" value="PROTEIN ASTEROID HOMOLOG 1"/>
    <property type="match status" value="1"/>
</dbReference>
<comment type="similarity">
    <text evidence="1">Belongs to the asteroid family.</text>
</comment>
<dbReference type="Gene3D" id="3.40.50.1010">
    <property type="entry name" value="5'-nuclease"/>
    <property type="match status" value="1"/>
</dbReference>
<sequence length="692" mass="80774">MGIRGLTTYMHNQQQFFRNHRLCNTKLVIDGNSIKHFMFNHQTTDFVHGGDYDEIDQQINEFFQKLRMCNISPYVMLDGGFDPDDRKLNTTLRRKREQIRRNRVIARGGSEEIRPIFDNEVLKCRMRKLDIPFIVTEFEADYDMALLANDLDCPVLSRDSDFYVFPVKRGYIHMDYLDCNVKNKTNIRMGIIENYLECQIYYSQDLVCDHFPGLGDDGLSLLATLAGNDYVEPGTYDTIIQKAFNDNRRMKFEEMERLQTGRRLELCIEFLRIPYTIDEALNILFLSHGTNLNQKRAREKFEHYMEFYTLRSGSTPLRVFDFFHPRKSVTATPSDNIRSVDGREMPNWMLDRHRRGRIGNFELDVFVKRRVCLKTPVEETRMQGVFDSTRSIRQITYGIIVKGYPYSSKTTTPTTDHENDEAFNSYCDEEVSQPVTHTTQCWVDREEGDSDNKYSVEEYTREGEKLHRFLVKANLNVNSLSEVPVMSKYARKQVISMALDVDFDLLKPFSDKWRLLIGVLIFWMREGTSVPQIEHAKALISCIAVLSIKENLMKLRDLRFGRKSTRDNYQPYSLDNAISKMSISDLKHIYLSFFSFFRRIDRTKNPTNLSIVHIFQEFQAILKSVMSLNEFLMAPFPSINLTETYRGSFVYSLATELQSRGDQDEFLEEKFQRGSPVQVAVGAIQNAVFSSL</sequence>
<accession>A0AA89BWJ2</accession>
<evidence type="ECO:0000313" key="2">
    <source>
        <dbReference type="EMBL" id="KAK3085215.1"/>
    </source>
</evidence>
<reference evidence="2" key="1">
    <citation type="submission" date="2019-08" db="EMBL/GenBank/DDBJ databases">
        <title>The improved chromosome-level genome for the pearl oyster Pinctada fucata martensii using PacBio sequencing and Hi-C.</title>
        <authorList>
            <person name="Zheng Z."/>
        </authorList>
    </citation>
    <scope>NUCLEOTIDE SEQUENCE</scope>
    <source>
        <strain evidence="2">ZZ-2019</strain>
        <tissue evidence="2">Adductor muscle</tissue>
    </source>
</reference>
<comment type="caution">
    <text evidence="2">The sequence shown here is derived from an EMBL/GenBank/DDBJ whole genome shotgun (WGS) entry which is preliminary data.</text>
</comment>
<dbReference type="Proteomes" id="UP001186944">
    <property type="component" value="Unassembled WGS sequence"/>
</dbReference>
<dbReference type="InterPro" id="IPR026832">
    <property type="entry name" value="Asteroid"/>
</dbReference>
<dbReference type="InterPro" id="IPR029060">
    <property type="entry name" value="PIN-like_dom_sf"/>
</dbReference>
<organism evidence="2 3">
    <name type="scientific">Pinctada imbricata</name>
    <name type="common">Atlantic pearl-oyster</name>
    <name type="synonym">Pinctada martensii</name>
    <dbReference type="NCBI Taxonomy" id="66713"/>
    <lineage>
        <taxon>Eukaryota</taxon>
        <taxon>Metazoa</taxon>
        <taxon>Spiralia</taxon>
        <taxon>Lophotrochozoa</taxon>
        <taxon>Mollusca</taxon>
        <taxon>Bivalvia</taxon>
        <taxon>Autobranchia</taxon>
        <taxon>Pteriomorphia</taxon>
        <taxon>Pterioida</taxon>
        <taxon>Pterioidea</taxon>
        <taxon>Pteriidae</taxon>
        <taxon>Pinctada</taxon>
    </lineage>
</organism>
<dbReference type="SUPFAM" id="SSF88723">
    <property type="entry name" value="PIN domain-like"/>
    <property type="match status" value="1"/>
</dbReference>
<protein>
    <recommendedName>
        <fullName evidence="4">Asteroid domain-containing protein</fullName>
    </recommendedName>
</protein>
<dbReference type="PANTHER" id="PTHR15665">
    <property type="entry name" value="ASTEROID PROTEIN"/>
    <property type="match status" value="1"/>
</dbReference>
<evidence type="ECO:0008006" key="4">
    <source>
        <dbReference type="Google" id="ProtNLM"/>
    </source>
</evidence>
<evidence type="ECO:0000256" key="1">
    <source>
        <dbReference type="ARBA" id="ARBA00007398"/>
    </source>
</evidence>